<reference evidence="2" key="1">
    <citation type="submission" date="2014-09" db="EMBL/GenBank/DDBJ databases">
        <authorList>
            <person name="Sharma Rahul"/>
            <person name="Thines Marco"/>
        </authorList>
    </citation>
    <scope>NUCLEOTIDE SEQUENCE [LARGE SCALE GENOMIC DNA]</scope>
</reference>
<proteinExistence type="predicted"/>
<evidence type="ECO:0000313" key="2">
    <source>
        <dbReference type="Proteomes" id="UP000054928"/>
    </source>
</evidence>
<dbReference type="AlphaFoldDB" id="A0A0P1A7U2"/>
<dbReference type="EMBL" id="CCYD01000242">
    <property type="protein sequence ID" value="CEG36733.1"/>
    <property type="molecule type" value="Genomic_DNA"/>
</dbReference>
<protein>
    <submittedName>
        <fullName evidence="1">Uncharacterized protein</fullName>
    </submittedName>
</protein>
<keyword evidence="2" id="KW-1185">Reference proteome</keyword>
<name>A0A0P1A7U2_PLAHL</name>
<dbReference type="Proteomes" id="UP000054928">
    <property type="component" value="Unassembled WGS sequence"/>
</dbReference>
<evidence type="ECO:0000313" key="1">
    <source>
        <dbReference type="EMBL" id="CEG36733.1"/>
    </source>
</evidence>
<sequence>MKIFEEQLGSDDQVRLFQGVLNDNDQVRLFKAALKNDDQVTLLKEIMQERMSVDGVDTQRMAKFEAGLKCQEGVKCKTLELFRAALSNDRTAKNFQVLLESSSPKKLFQILVSHWYRKEFARYLRRYIDKSN</sequence>
<organism evidence="1 2">
    <name type="scientific">Plasmopara halstedii</name>
    <name type="common">Downy mildew of sunflower</name>
    <dbReference type="NCBI Taxonomy" id="4781"/>
    <lineage>
        <taxon>Eukaryota</taxon>
        <taxon>Sar</taxon>
        <taxon>Stramenopiles</taxon>
        <taxon>Oomycota</taxon>
        <taxon>Peronosporomycetes</taxon>
        <taxon>Peronosporales</taxon>
        <taxon>Peronosporaceae</taxon>
        <taxon>Plasmopara</taxon>
    </lineage>
</organism>
<dbReference type="RefSeq" id="XP_024573102.1">
    <property type="nucleotide sequence ID" value="XM_024721979.1"/>
</dbReference>
<accession>A0A0P1A7U2</accession>
<dbReference type="GeneID" id="36399018"/>